<dbReference type="Proteomes" id="UP000239663">
    <property type="component" value="Unassembled WGS sequence"/>
</dbReference>
<organism evidence="4 5">
    <name type="scientific">Pradoshia eiseniae</name>
    <dbReference type="NCBI Taxonomy" id="2064768"/>
    <lineage>
        <taxon>Bacteria</taxon>
        <taxon>Bacillati</taxon>
        <taxon>Bacillota</taxon>
        <taxon>Bacilli</taxon>
        <taxon>Bacillales</taxon>
        <taxon>Bacillaceae</taxon>
        <taxon>Pradoshia</taxon>
    </lineage>
</organism>
<keyword evidence="5" id="KW-1185">Reference proteome</keyword>
<feature type="domain" description="AB hydrolase-1" evidence="3">
    <location>
        <begin position="26"/>
        <end position="286"/>
    </location>
</feature>
<comment type="caution">
    <text evidence="4">The sequence shown here is derived from an EMBL/GenBank/DDBJ whole genome shotgun (WGS) entry which is preliminary data.</text>
</comment>
<evidence type="ECO:0000256" key="1">
    <source>
        <dbReference type="ARBA" id="ARBA00010088"/>
    </source>
</evidence>
<dbReference type="GO" id="GO:0006508">
    <property type="term" value="P:proteolysis"/>
    <property type="evidence" value="ECO:0007669"/>
    <property type="project" value="InterPro"/>
</dbReference>
<reference evidence="4 5" key="1">
    <citation type="submission" date="2017-12" db="EMBL/GenBank/DDBJ databases">
        <title>Taxonomic description and draft genome of Pradoshia cofamensis Gen. nov., sp. nov., a thermotolerant bacillale isolated from anterior gut of earthworm Eisenia fetida.</title>
        <authorList>
            <person name="Saha T."/>
            <person name="Chakraborty R."/>
        </authorList>
    </citation>
    <scope>NUCLEOTIDE SEQUENCE [LARGE SCALE GENOMIC DNA]</scope>
    <source>
        <strain evidence="4 5">EAG3</strain>
    </source>
</reference>
<accession>A0A2S7N0X4</accession>
<protein>
    <submittedName>
        <fullName evidence="4">Alpha/beta hydrolase</fullName>
    </submittedName>
</protein>
<keyword evidence="2 4" id="KW-0378">Hydrolase</keyword>
<dbReference type="InterPro" id="IPR002410">
    <property type="entry name" value="Peptidase_S33"/>
</dbReference>
<dbReference type="EMBL" id="PKOZ01000003">
    <property type="protein sequence ID" value="PQD95635.1"/>
    <property type="molecule type" value="Genomic_DNA"/>
</dbReference>
<sequence>MKNGQFIEINGKNLYVEVNDTNAEKAILYLHGGPGESCFDFTYHQTKRLGQNFRLIAFDQRGVCRSEGIGENEPFGLDDLVEDCEELRRSLGVKKWSLIGHSFGGYLAVLYALRYPDSIEKVIFEGPTFDFTYTAKALLEKTANLFGKYKMPEYQDKCLKLSDESSCSAKELVEGYMELSDFLEEKRMQIYTHNFNNPTDYNKYSDEQWEEFYDKSIIHYNRLREEGKIFESVLPLLKDIKLPCLLILGEHDIVTCPTQIETYKNDVQQGEIFMIENSGHTPHYEAANLFCDVVTDFLTKDV</sequence>
<dbReference type="PANTHER" id="PTHR43798:SF33">
    <property type="entry name" value="HYDROLASE, PUTATIVE (AFU_ORTHOLOGUE AFUA_2G14860)-RELATED"/>
    <property type="match status" value="1"/>
</dbReference>
<dbReference type="PANTHER" id="PTHR43798">
    <property type="entry name" value="MONOACYLGLYCEROL LIPASE"/>
    <property type="match status" value="1"/>
</dbReference>
<dbReference type="SUPFAM" id="SSF53474">
    <property type="entry name" value="alpha/beta-Hydrolases"/>
    <property type="match status" value="1"/>
</dbReference>
<dbReference type="GO" id="GO:0047372">
    <property type="term" value="F:monoacylglycerol lipase activity"/>
    <property type="evidence" value="ECO:0007669"/>
    <property type="project" value="TreeGrafter"/>
</dbReference>
<evidence type="ECO:0000259" key="3">
    <source>
        <dbReference type="Pfam" id="PF00561"/>
    </source>
</evidence>
<dbReference type="RefSeq" id="WP_104848782.1">
    <property type="nucleotide sequence ID" value="NZ_PKOZ01000003.1"/>
</dbReference>
<dbReference type="PRINTS" id="PR00793">
    <property type="entry name" value="PROAMNOPTASE"/>
</dbReference>
<evidence type="ECO:0000313" key="5">
    <source>
        <dbReference type="Proteomes" id="UP000239663"/>
    </source>
</evidence>
<evidence type="ECO:0000313" key="4">
    <source>
        <dbReference type="EMBL" id="PQD95635.1"/>
    </source>
</evidence>
<comment type="similarity">
    <text evidence="1">Belongs to the peptidase S33 family.</text>
</comment>
<dbReference type="AlphaFoldDB" id="A0A2S7N0X4"/>
<evidence type="ECO:0000256" key="2">
    <source>
        <dbReference type="ARBA" id="ARBA00022801"/>
    </source>
</evidence>
<gene>
    <name evidence="4" type="ORF">CYL18_07000</name>
</gene>
<dbReference type="GO" id="GO:0004177">
    <property type="term" value="F:aminopeptidase activity"/>
    <property type="evidence" value="ECO:0007669"/>
    <property type="project" value="UniProtKB-EC"/>
</dbReference>
<name>A0A2S7N0X4_9BACI</name>
<dbReference type="OrthoDB" id="53505at2"/>
<dbReference type="PRINTS" id="PR00111">
    <property type="entry name" value="ABHYDROLASE"/>
</dbReference>
<dbReference type="Pfam" id="PF00561">
    <property type="entry name" value="Abhydrolase_1"/>
    <property type="match status" value="1"/>
</dbReference>
<dbReference type="Gene3D" id="3.40.50.1820">
    <property type="entry name" value="alpha/beta hydrolase"/>
    <property type="match status" value="1"/>
</dbReference>
<dbReference type="InterPro" id="IPR000073">
    <property type="entry name" value="AB_hydrolase_1"/>
</dbReference>
<dbReference type="GO" id="GO:0046464">
    <property type="term" value="P:acylglycerol catabolic process"/>
    <property type="evidence" value="ECO:0007669"/>
    <property type="project" value="TreeGrafter"/>
</dbReference>
<dbReference type="InterPro" id="IPR050266">
    <property type="entry name" value="AB_hydrolase_sf"/>
</dbReference>
<dbReference type="GO" id="GO:0016020">
    <property type="term" value="C:membrane"/>
    <property type="evidence" value="ECO:0007669"/>
    <property type="project" value="TreeGrafter"/>
</dbReference>
<proteinExistence type="inferred from homology"/>
<dbReference type="InterPro" id="IPR029058">
    <property type="entry name" value="AB_hydrolase_fold"/>
</dbReference>